<dbReference type="InterPro" id="IPR001841">
    <property type="entry name" value="Znf_RING"/>
</dbReference>
<keyword evidence="1" id="KW-0479">Metal-binding</keyword>
<keyword evidence="3" id="KW-0862">Zinc</keyword>
<dbReference type="AlphaFoldDB" id="A0A0R0E5R9"/>
<feature type="domain" description="RING-type" evidence="5">
    <location>
        <begin position="80"/>
        <end position="118"/>
    </location>
</feature>
<dbReference type="PANTHER" id="PTHR47094">
    <property type="entry name" value="ELFLESS, ISOFORM B"/>
    <property type="match status" value="1"/>
</dbReference>
<accession>A0A0R0E5R9</accession>
<reference evidence="6 7" key="1">
    <citation type="journal article" date="2010" name="Nature">
        <title>Genome sequence of the palaeopolyploid soybean.</title>
        <authorList>
            <person name="Schmutz J."/>
            <person name="Cannon S.B."/>
            <person name="Schlueter J."/>
            <person name="Ma J."/>
            <person name="Mitros T."/>
            <person name="Nelson W."/>
            <person name="Hyten D.L."/>
            <person name="Song Q."/>
            <person name="Thelen J.J."/>
            <person name="Cheng J."/>
            <person name="Xu D."/>
            <person name="Hellsten U."/>
            <person name="May G.D."/>
            <person name="Yu Y."/>
            <person name="Sakurai T."/>
            <person name="Umezawa T."/>
            <person name="Bhattacharyya M.K."/>
            <person name="Sandhu D."/>
            <person name="Valliyodan B."/>
            <person name="Lindquist E."/>
            <person name="Peto M."/>
            <person name="Grant D."/>
            <person name="Shu S."/>
            <person name="Goodstein D."/>
            <person name="Barry K."/>
            <person name="Futrell-Griggs M."/>
            <person name="Abernathy B."/>
            <person name="Du J."/>
            <person name="Tian Z."/>
            <person name="Zhu L."/>
            <person name="Gill N."/>
            <person name="Joshi T."/>
            <person name="Libault M."/>
            <person name="Sethuraman A."/>
            <person name="Zhang X.-C."/>
            <person name="Shinozaki K."/>
            <person name="Nguyen H.T."/>
            <person name="Wing R.A."/>
            <person name="Cregan P."/>
            <person name="Specht J."/>
            <person name="Grimwood J."/>
            <person name="Rokhsar D."/>
            <person name="Stacey G."/>
            <person name="Shoemaker R.C."/>
            <person name="Jackson S.A."/>
        </authorList>
    </citation>
    <scope>NUCLEOTIDE SEQUENCE [LARGE SCALE GENOMIC DNA]</scope>
    <source>
        <strain evidence="7">cv. Williams 82</strain>
        <tissue evidence="6">Callus</tissue>
    </source>
</reference>
<proteinExistence type="predicted"/>
<gene>
    <name evidence="6" type="ORF">GLYMA_20G004500</name>
</gene>
<name>A0A0R0E5R9_SOYBN</name>
<dbReference type="GO" id="GO:0005634">
    <property type="term" value="C:nucleus"/>
    <property type="evidence" value="ECO:0000318"/>
    <property type="project" value="GO_Central"/>
</dbReference>
<keyword evidence="8" id="KW-1185">Reference proteome</keyword>
<dbReference type="EMBL" id="CM000853">
    <property type="protein sequence ID" value="KRG89152.1"/>
    <property type="molecule type" value="Genomic_DNA"/>
</dbReference>
<dbReference type="STRING" id="3847.A0A0R0E5R9"/>
<dbReference type="InterPro" id="IPR017907">
    <property type="entry name" value="Znf_RING_CS"/>
</dbReference>
<dbReference type="Proteomes" id="UP000008827">
    <property type="component" value="Chromosome 20"/>
</dbReference>
<evidence type="ECO:0000313" key="6">
    <source>
        <dbReference type="EMBL" id="KRG89152.1"/>
    </source>
</evidence>
<dbReference type="Gramene" id="KRG89152">
    <property type="protein sequence ID" value="KRG89152"/>
    <property type="gene ID" value="GLYMA_20G004500"/>
</dbReference>
<dbReference type="Gene3D" id="3.30.40.10">
    <property type="entry name" value="Zinc/RING finger domain, C3HC4 (zinc finger)"/>
    <property type="match status" value="1"/>
</dbReference>
<dbReference type="SUPFAM" id="SSF57850">
    <property type="entry name" value="RING/U-box"/>
    <property type="match status" value="1"/>
</dbReference>
<evidence type="ECO:0000259" key="5">
    <source>
        <dbReference type="PROSITE" id="PS50089"/>
    </source>
</evidence>
<organism evidence="6">
    <name type="scientific">Glycine max</name>
    <name type="common">Soybean</name>
    <name type="synonym">Glycine hispida</name>
    <dbReference type="NCBI Taxonomy" id="3847"/>
    <lineage>
        <taxon>Eukaryota</taxon>
        <taxon>Viridiplantae</taxon>
        <taxon>Streptophyta</taxon>
        <taxon>Embryophyta</taxon>
        <taxon>Tracheophyta</taxon>
        <taxon>Spermatophyta</taxon>
        <taxon>Magnoliopsida</taxon>
        <taxon>eudicotyledons</taxon>
        <taxon>Gunneridae</taxon>
        <taxon>Pentapetalae</taxon>
        <taxon>rosids</taxon>
        <taxon>fabids</taxon>
        <taxon>Fabales</taxon>
        <taxon>Fabaceae</taxon>
        <taxon>Papilionoideae</taxon>
        <taxon>50 kb inversion clade</taxon>
        <taxon>NPAAA clade</taxon>
        <taxon>indigoferoid/millettioid clade</taxon>
        <taxon>Phaseoleae</taxon>
        <taxon>Glycine</taxon>
        <taxon>Glycine subgen. Soja</taxon>
    </lineage>
</organism>
<reference evidence="6" key="3">
    <citation type="submission" date="2018-07" db="EMBL/GenBank/DDBJ databases">
        <title>WGS assembly of Glycine max.</title>
        <authorList>
            <person name="Schmutz J."/>
            <person name="Cannon S."/>
            <person name="Schlueter J."/>
            <person name="Ma J."/>
            <person name="Mitros T."/>
            <person name="Nelson W."/>
            <person name="Hyten D."/>
            <person name="Song Q."/>
            <person name="Thelen J."/>
            <person name="Cheng J."/>
            <person name="Xu D."/>
            <person name="Hellsten U."/>
            <person name="May G."/>
            <person name="Yu Y."/>
            <person name="Sakurai T."/>
            <person name="Umezawa T."/>
            <person name="Bhattacharyya M."/>
            <person name="Sandhu D."/>
            <person name="Valliyodan B."/>
            <person name="Lindquist E."/>
            <person name="Peto M."/>
            <person name="Grant D."/>
            <person name="Shu S."/>
            <person name="Goodstein D."/>
            <person name="Barry K."/>
            <person name="Futrell-Griggs M."/>
            <person name="Abernathy B."/>
            <person name="Du J."/>
            <person name="Tian Z."/>
            <person name="Zhu L."/>
            <person name="Gill N."/>
            <person name="Joshi T."/>
            <person name="Libault M."/>
            <person name="Sethuraman A."/>
            <person name="Zhang X."/>
            <person name="Shinozaki K."/>
            <person name="Nguyen H."/>
            <person name="Wing R."/>
            <person name="Cregan P."/>
            <person name="Specht J."/>
            <person name="Grimwood J."/>
            <person name="Rokhsar D."/>
            <person name="Stacey G."/>
            <person name="Shoemaker R."/>
            <person name="Jackson S."/>
        </authorList>
    </citation>
    <scope>NUCLEOTIDE SEQUENCE</scope>
    <source>
        <tissue evidence="6">Callus</tissue>
    </source>
</reference>
<dbReference type="PANTHER" id="PTHR47094:SF1">
    <property type="entry name" value="RING-TYPE E3 UBIQUITIN TRANSFERASE"/>
    <property type="match status" value="1"/>
</dbReference>
<evidence type="ECO:0000313" key="7">
    <source>
        <dbReference type="EnsemblPlants" id="KRG89152"/>
    </source>
</evidence>
<dbReference type="OrthoDB" id="6105938at2759"/>
<dbReference type="GO" id="GO:0032183">
    <property type="term" value="F:SUMO binding"/>
    <property type="evidence" value="ECO:0000318"/>
    <property type="project" value="GO_Central"/>
</dbReference>
<reference evidence="7" key="2">
    <citation type="submission" date="2018-02" db="UniProtKB">
        <authorList>
            <consortium name="EnsemblPlants"/>
        </authorList>
    </citation>
    <scope>IDENTIFICATION</scope>
    <source>
        <strain evidence="7">Williams 82</strain>
    </source>
</reference>
<dbReference type="EnsemblPlants" id="KRG89152">
    <property type="protein sequence ID" value="KRG89152"/>
    <property type="gene ID" value="GLYMA_20G004500"/>
</dbReference>
<dbReference type="GO" id="GO:0061630">
    <property type="term" value="F:ubiquitin protein ligase activity"/>
    <property type="evidence" value="ECO:0007669"/>
    <property type="project" value="InterPro"/>
</dbReference>
<evidence type="ECO:0000256" key="2">
    <source>
        <dbReference type="ARBA" id="ARBA00022771"/>
    </source>
</evidence>
<dbReference type="PaxDb" id="3847-GLYMA20G00720.1"/>
<evidence type="ECO:0000313" key="8">
    <source>
        <dbReference type="Proteomes" id="UP000008827"/>
    </source>
</evidence>
<dbReference type="InterPro" id="IPR049627">
    <property type="entry name" value="SLX8"/>
</dbReference>
<sequence>KSAKMKTNLTLDVNFEWLKQTVLTNRSLQVKAQKDGTREDPQNQTIINGSLWVNLENSSCSASENNKTPEPPKEQPVFNCPICMSALEEETSTRCAHIFCKNCIRAALSAQAKCPTCRKVTRNSLIRVFLPATS</sequence>
<dbReference type="PROSITE" id="PS50089">
    <property type="entry name" value="ZF_RING_2"/>
    <property type="match status" value="1"/>
</dbReference>
<dbReference type="GO" id="GO:0008270">
    <property type="term" value="F:zinc ion binding"/>
    <property type="evidence" value="ECO:0007669"/>
    <property type="project" value="UniProtKB-KW"/>
</dbReference>
<dbReference type="GO" id="GO:0006511">
    <property type="term" value="P:ubiquitin-dependent protein catabolic process"/>
    <property type="evidence" value="ECO:0000318"/>
    <property type="project" value="GO_Central"/>
</dbReference>
<dbReference type="InParanoid" id="A0A0R0E5R9"/>
<dbReference type="InterPro" id="IPR013083">
    <property type="entry name" value="Znf_RING/FYVE/PHD"/>
</dbReference>
<keyword evidence="2 4" id="KW-0863">Zinc-finger</keyword>
<evidence type="ECO:0000256" key="1">
    <source>
        <dbReference type="ARBA" id="ARBA00022723"/>
    </source>
</evidence>
<evidence type="ECO:0000256" key="4">
    <source>
        <dbReference type="PROSITE-ProRule" id="PRU00175"/>
    </source>
</evidence>
<dbReference type="SMART" id="SM00184">
    <property type="entry name" value="RING"/>
    <property type="match status" value="1"/>
</dbReference>
<feature type="non-terminal residue" evidence="6">
    <location>
        <position position="1"/>
    </location>
</feature>
<protein>
    <recommendedName>
        <fullName evidence="5">RING-type domain-containing protein</fullName>
    </recommendedName>
</protein>
<dbReference type="SMR" id="A0A0R0E5R9"/>
<dbReference type="PROSITE" id="PS00518">
    <property type="entry name" value="ZF_RING_1"/>
    <property type="match status" value="1"/>
</dbReference>
<dbReference type="OMA" id="CSASENN"/>
<evidence type="ECO:0000256" key="3">
    <source>
        <dbReference type="ARBA" id="ARBA00022833"/>
    </source>
</evidence>
<dbReference type="Pfam" id="PF13923">
    <property type="entry name" value="zf-C3HC4_2"/>
    <property type="match status" value="1"/>
</dbReference>